<accession>A0A3M2M0X4</accession>
<dbReference type="PANTHER" id="PTHR32322:SF9">
    <property type="entry name" value="AMINO-ACID METABOLITE EFFLUX PUMP-RELATED"/>
    <property type="match status" value="1"/>
</dbReference>
<dbReference type="OrthoDB" id="5242975at2"/>
<evidence type="ECO:0000256" key="4">
    <source>
        <dbReference type="ARBA" id="ARBA00022989"/>
    </source>
</evidence>
<feature type="transmembrane region" description="Helical" evidence="6">
    <location>
        <begin position="98"/>
        <end position="118"/>
    </location>
</feature>
<sequence>MRPVLNTFRWMPGFVALSAIWGASFALIKVAVDAGVAPAWVALWRCLFGALALLGICAIRRTWPPREPVLWGHALVVAALLNAVPFTLLAYGETQVSSVLAGIWNATTPLATMMFAAALVPQERLTGRRLFGLLTGFAGVLVVLGVWQGIEGGTVAGALACLATTICYGAGFAYTQRFFSGHGASAAGLSAMQIGCATAELALLTPLISGAPTWPGPRAGAALLVLGAAGTGVAYVLNLAVIRSAGSTVAATVTYVAPLWSTMLGATLLSEPIGWNTAAGGLLILAGVVIARAPRRAAVPRDERPRVPATGGRA</sequence>
<evidence type="ECO:0000256" key="2">
    <source>
        <dbReference type="ARBA" id="ARBA00007362"/>
    </source>
</evidence>
<feature type="domain" description="EamA" evidence="7">
    <location>
        <begin position="14"/>
        <end position="144"/>
    </location>
</feature>
<dbReference type="EMBL" id="RFFG01000026">
    <property type="protein sequence ID" value="RMI43339.1"/>
    <property type="molecule type" value="Genomic_DNA"/>
</dbReference>
<dbReference type="InterPro" id="IPR050638">
    <property type="entry name" value="AA-Vitamin_Transporters"/>
</dbReference>
<feature type="transmembrane region" description="Helical" evidence="6">
    <location>
        <begin position="71"/>
        <end position="92"/>
    </location>
</feature>
<reference evidence="8 9" key="1">
    <citation type="submission" date="2018-10" db="EMBL/GenBank/DDBJ databases">
        <title>Isolation from soil.</title>
        <authorList>
            <person name="Hu J."/>
        </authorList>
    </citation>
    <scope>NUCLEOTIDE SEQUENCE [LARGE SCALE GENOMIC DNA]</scope>
    <source>
        <strain evidence="8 9">NEAU-Ht49</strain>
    </source>
</reference>
<feature type="transmembrane region" description="Helical" evidence="6">
    <location>
        <begin position="249"/>
        <end position="269"/>
    </location>
</feature>
<evidence type="ECO:0000259" key="7">
    <source>
        <dbReference type="Pfam" id="PF00892"/>
    </source>
</evidence>
<feature type="transmembrane region" description="Helical" evidence="6">
    <location>
        <begin position="220"/>
        <end position="242"/>
    </location>
</feature>
<feature type="transmembrane region" description="Helical" evidence="6">
    <location>
        <begin position="130"/>
        <end position="150"/>
    </location>
</feature>
<evidence type="ECO:0000256" key="5">
    <source>
        <dbReference type="ARBA" id="ARBA00023136"/>
    </source>
</evidence>
<evidence type="ECO:0000256" key="6">
    <source>
        <dbReference type="SAM" id="Phobius"/>
    </source>
</evidence>
<proteinExistence type="inferred from homology"/>
<evidence type="ECO:0000256" key="3">
    <source>
        <dbReference type="ARBA" id="ARBA00022692"/>
    </source>
</evidence>
<evidence type="ECO:0000313" key="9">
    <source>
        <dbReference type="Proteomes" id="UP000282674"/>
    </source>
</evidence>
<comment type="similarity">
    <text evidence="2">Belongs to the EamA transporter family.</text>
</comment>
<gene>
    <name evidence="8" type="ORF">EBO15_16830</name>
</gene>
<evidence type="ECO:0000256" key="1">
    <source>
        <dbReference type="ARBA" id="ARBA00004141"/>
    </source>
</evidence>
<dbReference type="PANTHER" id="PTHR32322">
    <property type="entry name" value="INNER MEMBRANE TRANSPORTER"/>
    <property type="match status" value="1"/>
</dbReference>
<dbReference type="Gene3D" id="1.10.3730.20">
    <property type="match status" value="1"/>
</dbReference>
<keyword evidence="4 6" id="KW-1133">Transmembrane helix</keyword>
<comment type="caution">
    <text evidence="8">The sequence shown here is derived from an EMBL/GenBank/DDBJ whole genome shotgun (WGS) entry which is preliminary data.</text>
</comment>
<feature type="transmembrane region" description="Helical" evidence="6">
    <location>
        <begin position="42"/>
        <end position="59"/>
    </location>
</feature>
<keyword evidence="9" id="KW-1185">Reference proteome</keyword>
<dbReference type="InterPro" id="IPR000620">
    <property type="entry name" value="EamA_dom"/>
</dbReference>
<organism evidence="8 9">
    <name type="scientific">Actinomadura harenae</name>
    <dbReference type="NCBI Taxonomy" id="2483351"/>
    <lineage>
        <taxon>Bacteria</taxon>
        <taxon>Bacillati</taxon>
        <taxon>Actinomycetota</taxon>
        <taxon>Actinomycetes</taxon>
        <taxon>Streptosporangiales</taxon>
        <taxon>Thermomonosporaceae</taxon>
        <taxon>Actinomadura</taxon>
    </lineage>
</organism>
<comment type="subcellular location">
    <subcellularLocation>
        <location evidence="1">Membrane</location>
        <topology evidence="1">Multi-pass membrane protein</topology>
    </subcellularLocation>
</comment>
<feature type="domain" description="EamA" evidence="7">
    <location>
        <begin position="157"/>
        <end position="290"/>
    </location>
</feature>
<protein>
    <submittedName>
        <fullName evidence="8">DMT family transporter</fullName>
    </submittedName>
</protein>
<keyword evidence="5 6" id="KW-0472">Membrane</keyword>
<feature type="transmembrane region" description="Helical" evidence="6">
    <location>
        <begin position="156"/>
        <end position="174"/>
    </location>
</feature>
<dbReference type="Proteomes" id="UP000282674">
    <property type="component" value="Unassembled WGS sequence"/>
</dbReference>
<feature type="transmembrane region" description="Helical" evidence="6">
    <location>
        <begin position="275"/>
        <end position="294"/>
    </location>
</feature>
<dbReference type="GO" id="GO:0016020">
    <property type="term" value="C:membrane"/>
    <property type="evidence" value="ECO:0007669"/>
    <property type="project" value="UniProtKB-SubCell"/>
</dbReference>
<evidence type="ECO:0000313" key="8">
    <source>
        <dbReference type="EMBL" id="RMI43339.1"/>
    </source>
</evidence>
<dbReference type="InterPro" id="IPR037185">
    <property type="entry name" value="EmrE-like"/>
</dbReference>
<dbReference type="AlphaFoldDB" id="A0A3M2M0X4"/>
<name>A0A3M2M0X4_9ACTN</name>
<keyword evidence="3 6" id="KW-0812">Transmembrane</keyword>
<dbReference type="Pfam" id="PF00892">
    <property type="entry name" value="EamA"/>
    <property type="match status" value="2"/>
</dbReference>
<dbReference type="SUPFAM" id="SSF103481">
    <property type="entry name" value="Multidrug resistance efflux transporter EmrE"/>
    <property type="match status" value="2"/>
</dbReference>